<feature type="region of interest" description="Disordered" evidence="1">
    <location>
        <begin position="39"/>
        <end position="69"/>
    </location>
</feature>
<protein>
    <submittedName>
        <fullName evidence="2">Uncharacterized protein</fullName>
    </submittedName>
</protein>
<name>A0ABS8V2S2_DATST</name>
<dbReference type="Proteomes" id="UP000823775">
    <property type="component" value="Unassembled WGS sequence"/>
</dbReference>
<feature type="non-terminal residue" evidence="2">
    <location>
        <position position="69"/>
    </location>
</feature>
<dbReference type="EMBL" id="JACEIK010003131">
    <property type="protein sequence ID" value="MCD9640464.1"/>
    <property type="molecule type" value="Genomic_DNA"/>
</dbReference>
<reference evidence="2 3" key="1">
    <citation type="journal article" date="2021" name="BMC Genomics">
        <title>Datura genome reveals duplications of psychoactive alkaloid biosynthetic genes and high mutation rate following tissue culture.</title>
        <authorList>
            <person name="Rajewski A."/>
            <person name="Carter-House D."/>
            <person name="Stajich J."/>
            <person name="Litt A."/>
        </authorList>
    </citation>
    <scope>NUCLEOTIDE SEQUENCE [LARGE SCALE GENOMIC DNA]</scope>
    <source>
        <strain evidence="2">AR-01</strain>
    </source>
</reference>
<gene>
    <name evidence="2" type="ORF">HAX54_025801</name>
</gene>
<proteinExistence type="predicted"/>
<keyword evidence="3" id="KW-1185">Reference proteome</keyword>
<evidence type="ECO:0000256" key="1">
    <source>
        <dbReference type="SAM" id="MobiDB-lite"/>
    </source>
</evidence>
<comment type="caution">
    <text evidence="2">The sequence shown here is derived from an EMBL/GenBank/DDBJ whole genome shotgun (WGS) entry which is preliminary data.</text>
</comment>
<evidence type="ECO:0000313" key="2">
    <source>
        <dbReference type="EMBL" id="MCD9640464.1"/>
    </source>
</evidence>
<sequence>MGARGDLRFYGRRRPEIEGREEEGGCMELSVGVVTAVAGSEERRERRPVGFGVHRQTLPETTGKRMTKR</sequence>
<accession>A0ABS8V2S2</accession>
<evidence type="ECO:0000313" key="3">
    <source>
        <dbReference type="Proteomes" id="UP000823775"/>
    </source>
</evidence>
<organism evidence="2 3">
    <name type="scientific">Datura stramonium</name>
    <name type="common">Jimsonweed</name>
    <name type="synonym">Common thornapple</name>
    <dbReference type="NCBI Taxonomy" id="4076"/>
    <lineage>
        <taxon>Eukaryota</taxon>
        <taxon>Viridiplantae</taxon>
        <taxon>Streptophyta</taxon>
        <taxon>Embryophyta</taxon>
        <taxon>Tracheophyta</taxon>
        <taxon>Spermatophyta</taxon>
        <taxon>Magnoliopsida</taxon>
        <taxon>eudicotyledons</taxon>
        <taxon>Gunneridae</taxon>
        <taxon>Pentapetalae</taxon>
        <taxon>asterids</taxon>
        <taxon>lamiids</taxon>
        <taxon>Solanales</taxon>
        <taxon>Solanaceae</taxon>
        <taxon>Solanoideae</taxon>
        <taxon>Datureae</taxon>
        <taxon>Datura</taxon>
    </lineage>
</organism>